<dbReference type="InterPro" id="IPR027417">
    <property type="entry name" value="P-loop_NTPase"/>
</dbReference>
<accession>A0AAE3AQ27</accession>
<organism evidence="2 3">
    <name type="scientific">Brotaphodocola catenula</name>
    <dbReference type="NCBI Taxonomy" id="2885361"/>
    <lineage>
        <taxon>Bacteria</taxon>
        <taxon>Bacillati</taxon>
        <taxon>Bacillota</taxon>
        <taxon>Clostridia</taxon>
        <taxon>Lachnospirales</taxon>
        <taxon>Lachnospiraceae</taxon>
        <taxon>Brotaphodocola</taxon>
    </lineage>
</organism>
<dbReference type="RefSeq" id="WP_308450740.1">
    <property type="nucleotide sequence ID" value="NZ_JAJEPU010000007.1"/>
</dbReference>
<dbReference type="AlphaFoldDB" id="A0AAE3AQ27"/>
<evidence type="ECO:0000256" key="1">
    <source>
        <dbReference type="SAM" id="Coils"/>
    </source>
</evidence>
<feature type="coiled-coil region" evidence="1">
    <location>
        <begin position="352"/>
        <end position="389"/>
    </location>
</feature>
<feature type="coiled-coil region" evidence="1">
    <location>
        <begin position="858"/>
        <end position="904"/>
    </location>
</feature>
<sequence>MKTKTARMQEVTEMQWKETPMKTEMNNRKTATKLLLVQWSRFQNVEMCLEGSTLFTGVNTSGKSTVLDAMTYLLTGNTQFNKAAKDKDRTVVAYVRGDTKSNGPDRYLRSGEVISYVAMEFWSPVEDSSLVVGVCIESPDETSYKSSWFVCRDTTLSDMNFARVDGGLLRVTPRSELHTAEKRLKSADFLSRDRGVEQVLRALGLRCDPIRYRNKLLKMMAFNPENNIDQFIQECVLEPSNVDSLKDLREQKAQFERIRQMYQMMRESRDQLEKVEKRSVDYENRLRRLRIRQMMFCYQQLQEKEAHKKELEQKLEILRHQEEQLRLRQGEMDERYEHASSRLRIAESNDMFRGMQDSIRAMKGQCAELEREADRYEKEEKKIQNLQHRLETLLSWTQLEDGEGLSKEVKNTLLHLAEEGMTSERKTEHFLTFSSYVQRLDRKFQSLEVHSEDKKNLLSEERESIEQDIKKLRANRMVFPREVEKARTVIQKELENQGIHTQVRVFAEMVQEVKTPEWRASIETFLGKKRFDLIVDGEYCEKAMEILKSRKLKNCKVVITDKLPETPVTEGSASEILNVPNGFARRYANYLLNGIHLCESLGELHEYPKGGLTKDGMLAKSYAVSAMDLEKTFLCLGEDAVQIQLAQAEADRQKNQEEYRKLEEETERTQIHRQEIASIDWNLEHYDFDAQKRLKKVKREQADLERQIEQIQNSSEFMAVIQEQESARKAYETCQRERDEVVGDIRTCSDAQSQNQRSQKMISGDLYKLNREYQDLSSRNMELEKPMMEEYEKLKKQKGSFQVITFGALRDAEKNVNDSIRELENAQIEYCRLSEKDLSRRGTAYISYYREEYRNLANVKIEEAHHKLEEQAGRLESAFMNDFVAEINEAVREAKSEIALINRELRQLPFGNDTYRFVMEEKPDRAVFFRICRRLENYMDSPEAYMSSGRDDEEMERDIQEFMSVILDEEDESEYTDYRKYFTYDMKIISRQGDKEIVADLSKKQGSASNGEKQTPYFIILAASLNQCYPQNVCCARLVFIDEAFSALSRERIEQMVKYFEENHFQVFYAAPPEKISSIGAFIESTVSLVITGRYTNAVEGLVRG</sequence>
<evidence type="ECO:0000313" key="3">
    <source>
        <dbReference type="Proteomes" id="UP001198962"/>
    </source>
</evidence>
<dbReference type="SUPFAM" id="SSF52540">
    <property type="entry name" value="P-loop containing nucleoside triphosphate hydrolases"/>
    <property type="match status" value="1"/>
</dbReference>
<feature type="coiled-coil region" evidence="1">
    <location>
        <begin position="638"/>
        <end position="714"/>
    </location>
</feature>
<dbReference type="EMBL" id="JAJEPU010000007">
    <property type="protein sequence ID" value="MCC2163989.1"/>
    <property type="molecule type" value="Genomic_DNA"/>
</dbReference>
<reference evidence="2" key="1">
    <citation type="submission" date="2021-10" db="EMBL/GenBank/DDBJ databases">
        <title>Anaerobic single-cell dispensing facilitates the cultivation of human gut bacteria.</title>
        <authorList>
            <person name="Afrizal A."/>
        </authorList>
    </citation>
    <scope>NUCLEOTIDE SEQUENCE</scope>
    <source>
        <strain evidence="2">CLA-AA-H274</strain>
    </source>
</reference>
<dbReference type="Pfam" id="PF13555">
    <property type="entry name" value="AAA_29"/>
    <property type="match status" value="1"/>
</dbReference>
<comment type="caution">
    <text evidence="2">The sequence shown here is derived from an EMBL/GenBank/DDBJ whole genome shotgun (WGS) entry which is preliminary data.</text>
</comment>
<proteinExistence type="predicted"/>
<dbReference type="Proteomes" id="UP001198962">
    <property type="component" value="Unassembled WGS sequence"/>
</dbReference>
<gene>
    <name evidence="2" type="ORF">LKD32_03670</name>
</gene>
<protein>
    <submittedName>
        <fullName evidence="2">AAA family ATPase</fullName>
    </submittedName>
</protein>
<dbReference type="Gene3D" id="3.40.50.300">
    <property type="entry name" value="P-loop containing nucleotide triphosphate hydrolases"/>
    <property type="match status" value="2"/>
</dbReference>
<keyword evidence="1" id="KW-0175">Coiled coil</keyword>
<evidence type="ECO:0000313" key="2">
    <source>
        <dbReference type="EMBL" id="MCC2163989.1"/>
    </source>
</evidence>
<feature type="coiled-coil region" evidence="1">
    <location>
        <begin position="245"/>
        <end position="328"/>
    </location>
</feature>
<dbReference type="Pfam" id="PF13558">
    <property type="entry name" value="SbcC_Walker_B"/>
    <property type="match status" value="1"/>
</dbReference>
<name>A0AAE3AQ27_9FIRM</name>
<keyword evidence="3" id="KW-1185">Reference proteome</keyword>